<dbReference type="InterPro" id="IPR006110">
    <property type="entry name" value="Pol_omega/Rpo6/RPB6"/>
</dbReference>
<dbReference type="InterPro" id="IPR003716">
    <property type="entry name" value="DNA-dir_RNA_pol_omega"/>
</dbReference>
<evidence type="ECO:0000256" key="9">
    <source>
        <dbReference type="ARBA" id="ARBA00030998"/>
    </source>
</evidence>
<proteinExistence type="inferred from homology"/>
<dbReference type="NCBIfam" id="TIGR00690">
    <property type="entry name" value="rpoZ"/>
    <property type="match status" value="1"/>
</dbReference>
<accession>A0ABZ0UPH6</accession>
<dbReference type="SUPFAM" id="SSF63562">
    <property type="entry name" value="RPB6/omega subunit-like"/>
    <property type="match status" value="1"/>
</dbReference>
<evidence type="ECO:0000256" key="7">
    <source>
        <dbReference type="ARBA" id="ARBA00023163"/>
    </source>
</evidence>
<evidence type="ECO:0000256" key="10">
    <source>
        <dbReference type="ARBA" id="ARBA00048552"/>
    </source>
</evidence>
<comment type="function">
    <text evidence="11">Promotes RNA polymerase assembly. Latches the N- and C-terminal regions of the beta' subunit thereby facilitating its interaction with the beta and alpha subunits.</text>
</comment>
<dbReference type="GO" id="GO:0000428">
    <property type="term" value="C:DNA-directed RNA polymerase complex"/>
    <property type="evidence" value="ECO:0007669"/>
    <property type="project" value="UniProtKB-KW"/>
</dbReference>
<dbReference type="SMART" id="SM01409">
    <property type="entry name" value="RNA_pol_Rpb6"/>
    <property type="match status" value="1"/>
</dbReference>
<dbReference type="PANTHER" id="PTHR34476">
    <property type="entry name" value="DNA-DIRECTED RNA POLYMERASE SUBUNIT OMEGA"/>
    <property type="match status" value="1"/>
</dbReference>
<keyword evidence="5 11" id="KW-0808">Transferase</keyword>
<comment type="subunit">
    <text evidence="11">The RNAP catalytic core consists of 2 alpha, 1 beta, 1 beta' and 1 omega subunit. When a sigma factor is associated with the core the holoenzyme is formed, which can initiate transcription.</text>
</comment>
<dbReference type="Gene3D" id="3.90.940.10">
    <property type="match status" value="1"/>
</dbReference>
<name>A0ABZ0UPH6_9RICK</name>
<dbReference type="Proteomes" id="UP001327219">
    <property type="component" value="Chromosome"/>
</dbReference>
<dbReference type="PANTHER" id="PTHR34476:SF1">
    <property type="entry name" value="DNA-DIRECTED RNA POLYMERASE SUBUNIT OMEGA"/>
    <property type="match status" value="1"/>
</dbReference>
<dbReference type="EC" id="2.7.7.6" evidence="2 11"/>
<evidence type="ECO:0000256" key="8">
    <source>
        <dbReference type="ARBA" id="ARBA00029924"/>
    </source>
</evidence>
<gene>
    <name evidence="11" type="primary">rpoZ</name>
    <name evidence="12" type="ORF">Bandiella_01033</name>
</gene>
<evidence type="ECO:0000256" key="5">
    <source>
        <dbReference type="ARBA" id="ARBA00022679"/>
    </source>
</evidence>
<evidence type="ECO:0000256" key="4">
    <source>
        <dbReference type="ARBA" id="ARBA00022478"/>
    </source>
</evidence>
<sequence length="127" mass="14514">MARITVEDCIKYVQNRFELVVVAAQRGKELNHGAVPVINDNPKIKKDKDAIIALREIAANQLNIESLKNSIIRKSSLDEDAEHVRATRTQVDEEEMDQAIVEEIESFKEPAHIQTDQLYQDEEISEE</sequence>
<evidence type="ECO:0000313" key="12">
    <source>
        <dbReference type="EMBL" id="WPX96899.1"/>
    </source>
</evidence>
<dbReference type="Pfam" id="PF01192">
    <property type="entry name" value="RNA_pol_Rpb6"/>
    <property type="match status" value="1"/>
</dbReference>
<dbReference type="HAMAP" id="MF_00366">
    <property type="entry name" value="RNApol_bact_RpoZ"/>
    <property type="match status" value="1"/>
</dbReference>
<keyword evidence="4 11" id="KW-0240">DNA-directed RNA polymerase</keyword>
<organism evidence="12 13">
    <name type="scientific">Candidatus Bandiella euplotis</name>
    <dbReference type="NCBI Taxonomy" id="1664265"/>
    <lineage>
        <taxon>Bacteria</taxon>
        <taxon>Pseudomonadati</taxon>
        <taxon>Pseudomonadota</taxon>
        <taxon>Alphaproteobacteria</taxon>
        <taxon>Rickettsiales</taxon>
        <taxon>Candidatus Midichloriaceae</taxon>
        <taxon>Candidatus Bandiella</taxon>
    </lineage>
</organism>
<dbReference type="EMBL" id="CP110820">
    <property type="protein sequence ID" value="WPX96899.1"/>
    <property type="molecule type" value="Genomic_DNA"/>
</dbReference>
<comment type="catalytic activity">
    <reaction evidence="10 11">
        <text>RNA(n) + a ribonucleoside 5'-triphosphate = RNA(n+1) + diphosphate</text>
        <dbReference type="Rhea" id="RHEA:21248"/>
        <dbReference type="Rhea" id="RHEA-COMP:14527"/>
        <dbReference type="Rhea" id="RHEA-COMP:17342"/>
        <dbReference type="ChEBI" id="CHEBI:33019"/>
        <dbReference type="ChEBI" id="CHEBI:61557"/>
        <dbReference type="ChEBI" id="CHEBI:140395"/>
        <dbReference type="EC" id="2.7.7.6"/>
    </reaction>
</comment>
<protein>
    <recommendedName>
        <fullName evidence="3 11">DNA-directed RNA polymerase subunit omega</fullName>
        <shortName evidence="11">RNAP omega subunit</shortName>
        <ecNumber evidence="2 11">2.7.7.6</ecNumber>
    </recommendedName>
    <alternativeName>
        <fullName evidence="9 11">RNA polymerase omega subunit</fullName>
    </alternativeName>
    <alternativeName>
        <fullName evidence="8 11">Transcriptase subunit omega</fullName>
    </alternativeName>
</protein>
<keyword evidence="6 11" id="KW-0548">Nucleotidyltransferase</keyword>
<keyword evidence="7 11" id="KW-0804">Transcription</keyword>
<evidence type="ECO:0000313" key="13">
    <source>
        <dbReference type="Proteomes" id="UP001327219"/>
    </source>
</evidence>
<evidence type="ECO:0000256" key="11">
    <source>
        <dbReference type="HAMAP-Rule" id="MF_00366"/>
    </source>
</evidence>
<evidence type="ECO:0000256" key="3">
    <source>
        <dbReference type="ARBA" id="ARBA00013725"/>
    </source>
</evidence>
<evidence type="ECO:0000256" key="1">
    <source>
        <dbReference type="ARBA" id="ARBA00006711"/>
    </source>
</evidence>
<comment type="similarity">
    <text evidence="1 11">Belongs to the RNA polymerase subunit omega family.</text>
</comment>
<dbReference type="RefSeq" id="WP_323732585.1">
    <property type="nucleotide sequence ID" value="NZ_CP110820.1"/>
</dbReference>
<evidence type="ECO:0000256" key="6">
    <source>
        <dbReference type="ARBA" id="ARBA00022695"/>
    </source>
</evidence>
<keyword evidence="13" id="KW-1185">Reference proteome</keyword>
<reference evidence="12 13" key="1">
    <citation type="submission" date="2022-11" db="EMBL/GenBank/DDBJ databases">
        <title>Host association and intracellularity evolved multiple times independently in the Rickettsiales.</title>
        <authorList>
            <person name="Castelli M."/>
            <person name="Nardi T."/>
            <person name="Gammuto L."/>
            <person name="Bellinzona G."/>
            <person name="Sabaneyeva E."/>
            <person name="Potekhin A."/>
            <person name="Serra V."/>
            <person name="Petroni G."/>
            <person name="Sassera D."/>
        </authorList>
    </citation>
    <scope>NUCLEOTIDE SEQUENCE [LARGE SCALE GENOMIC DNA]</scope>
    <source>
        <strain evidence="12 13">NDG2</strain>
    </source>
</reference>
<evidence type="ECO:0000256" key="2">
    <source>
        <dbReference type="ARBA" id="ARBA00012418"/>
    </source>
</evidence>
<dbReference type="InterPro" id="IPR036161">
    <property type="entry name" value="RPB6/omega-like_sf"/>
</dbReference>